<feature type="region of interest" description="Disordered" evidence="1">
    <location>
        <begin position="577"/>
        <end position="615"/>
    </location>
</feature>
<feature type="region of interest" description="Disordered" evidence="1">
    <location>
        <begin position="1"/>
        <end position="61"/>
    </location>
</feature>
<evidence type="ECO:0000256" key="1">
    <source>
        <dbReference type="SAM" id="MobiDB-lite"/>
    </source>
</evidence>
<feature type="compositionally biased region" description="Low complexity" evidence="1">
    <location>
        <begin position="474"/>
        <end position="496"/>
    </location>
</feature>
<feature type="region of interest" description="Disordered" evidence="1">
    <location>
        <begin position="535"/>
        <end position="557"/>
    </location>
</feature>
<feature type="compositionally biased region" description="Low complexity" evidence="1">
    <location>
        <begin position="21"/>
        <end position="31"/>
    </location>
</feature>
<reference evidence="2 3" key="1">
    <citation type="journal article" date="2022" name="bioRxiv">
        <title>Genomics of Preaxostyla Flagellates Illuminates Evolutionary Transitions and the Path Towards Mitochondrial Loss.</title>
        <authorList>
            <person name="Novak L.V.F."/>
            <person name="Treitli S.C."/>
            <person name="Pyrih J."/>
            <person name="Halakuc P."/>
            <person name="Pipaliya S.V."/>
            <person name="Vacek V."/>
            <person name="Brzon O."/>
            <person name="Soukal P."/>
            <person name="Eme L."/>
            <person name="Dacks J.B."/>
            <person name="Karnkowska A."/>
            <person name="Elias M."/>
            <person name="Hampl V."/>
        </authorList>
    </citation>
    <scope>NUCLEOTIDE SEQUENCE [LARGE SCALE GENOMIC DNA]</scope>
    <source>
        <strain evidence="2">NAU3</strain>
        <tissue evidence="2">Gut</tissue>
    </source>
</reference>
<feature type="compositionally biased region" description="Low complexity" evidence="1">
    <location>
        <begin position="215"/>
        <end position="228"/>
    </location>
</feature>
<protein>
    <submittedName>
        <fullName evidence="2">Uncharacterized protein</fullName>
    </submittedName>
</protein>
<feature type="compositionally biased region" description="Basic and acidic residues" evidence="1">
    <location>
        <begin position="638"/>
        <end position="652"/>
    </location>
</feature>
<comment type="caution">
    <text evidence="2">The sequence shown here is derived from an EMBL/GenBank/DDBJ whole genome shotgun (WGS) entry which is preliminary data.</text>
</comment>
<accession>A0ABQ9WZ58</accession>
<feature type="compositionally biased region" description="Polar residues" evidence="1">
    <location>
        <begin position="196"/>
        <end position="213"/>
    </location>
</feature>
<feature type="region of interest" description="Disordered" evidence="1">
    <location>
        <begin position="629"/>
        <end position="652"/>
    </location>
</feature>
<proteinExistence type="predicted"/>
<feature type="region of interest" description="Disordered" evidence="1">
    <location>
        <begin position="374"/>
        <end position="426"/>
    </location>
</feature>
<feature type="compositionally biased region" description="Polar residues" evidence="1">
    <location>
        <begin position="440"/>
        <end position="457"/>
    </location>
</feature>
<feature type="region of interest" description="Disordered" evidence="1">
    <location>
        <begin position="196"/>
        <end position="329"/>
    </location>
</feature>
<evidence type="ECO:0000313" key="3">
    <source>
        <dbReference type="Proteomes" id="UP001281761"/>
    </source>
</evidence>
<feature type="compositionally biased region" description="Basic and acidic residues" evidence="1">
    <location>
        <begin position="581"/>
        <end position="590"/>
    </location>
</feature>
<dbReference type="Proteomes" id="UP001281761">
    <property type="component" value="Unassembled WGS sequence"/>
</dbReference>
<feature type="compositionally biased region" description="Low complexity" evidence="1">
    <location>
        <begin position="381"/>
        <end position="390"/>
    </location>
</feature>
<evidence type="ECO:0000313" key="2">
    <source>
        <dbReference type="EMBL" id="KAK2944737.1"/>
    </source>
</evidence>
<feature type="compositionally biased region" description="Polar residues" evidence="1">
    <location>
        <begin position="35"/>
        <end position="46"/>
    </location>
</feature>
<feature type="region of interest" description="Disordered" evidence="1">
    <location>
        <begin position="440"/>
        <end position="502"/>
    </location>
</feature>
<name>A0ABQ9WZ58_9EUKA</name>
<dbReference type="EMBL" id="JARBJD010000286">
    <property type="protein sequence ID" value="KAK2944737.1"/>
    <property type="molecule type" value="Genomic_DNA"/>
</dbReference>
<gene>
    <name evidence="2" type="ORF">BLNAU_20322</name>
</gene>
<feature type="compositionally biased region" description="Low complexity" evidence="1">
    <location>
        <begin position="300"/>
        <end position="326"/>
    </location>
</feature>
<sequence length="652" mass="71965">MHFTLDIIETTPPSTPRDGVSRNTSRNSSRRQSILGLSQSIKQEQPSQDHQETSDPPIDNSTEIRQSTLQTLSSPNHSLRNDVVDYQTHSPLFGQAHATPRSPDSRFSDLDATKNQPSLRAATKRTKKFHLKKTMFSIAPTSTVAHHPNHHPSPLGQQKRFYAAPVPLRTRIASTQDLKVDGQRIHSVSSLSTLNRTFAASHPSPTRPQTAFLTRQPQSSPKSQKQRPLTAFSQPRPKREQNPNQVLVKGLSLTKEKSVGTVWDSPSSRQRKKSNQQRFLTLDDESLNSTSQPPTPPTTRPISATTRPISATIRPTSASAPHTTSTLHERGIPFKTDLENLQPTLLTQLSPRQLNSPRHTRSFGHIGTLSSSFTSLNQTIPSPHSPTHPTLTDPFTVQHFDSPLMKSHSDRSHHQSPSKTRTAQKRTGLVFLSPSHADITQTSAPVSSRSPAPTATPQKLPRGIQIQFKPGPARTKSNTTSRTSSTTHHSPTRTLPPTDPSITTLSQADIADTVHIISSTPSRLDPHSDFAAVTRVSSYRSPQHRADSASDALASPKQGLSLHSSIITLGWDRASASEPHQINERREADNTKTPPPRRTLTPPHTQHTFTQKRNLTICRSLDPALLQKLRSSLSSQKKKAEGNRMRDSNPLP</sequence>
<feature type="region of interest" description="Disordered" evidence="1">
    <location>
        <begin position="93"/>
        <end position="122"/>
    </location>
</feature>
<feature type="compositionally biased region" description="Low complexity" evidence="1">
    <location>
        <begin position="598"/>
        <end position="608"/>
    </location>
</feature>
<keyword evidence="3" id="KW-1185">Reference proteome</keyword>
<organism evidence="2 3">
    <name type="scientific">Blattamonas nauphoetae</name>
    <dbReference type="NCBI Taxonomy" id="2049346"/>
    <lineage>
        <taxon>Eukaryota</taxon>
        <taxon>Metamonada</taxon>
        <taxon>Preaxostyla</taxon>
        <taxon>Oxymonadida</taxon>
        <taxon>Blattamonas</taxon>
    </lineage>
</organism>
<feature type="compositionally biased region" description="Basic and acidic residues" evidence="1">
    <location>
        <begin position="103"/>
        <end position="112"/>
    </location>
</feature>